<evidence type="ECO:0000256" key="11">
    <source>
        <dbReference type="ARBA" id="ARBA00023242"/>
    </source>
</evidence>
<comment type="subcellular location">
    <subcellularLocation>
        <location evidence="1 12">Nucleus</location>
    </subcellularLocation>
</comment>
<dbReference type="InterPro" id="IPR029040">
    <property type="entry name" value="RPABC4/Spt4"/>
</dbReference>
<evidence type="ECO:0000256" key="9">
    <source>
        <dbReference type="ARBA" id="ARBA00023159"/>
    </source>
</evidence>
<keyword evidence="8" id="KW-0805">Transcription regulation</keyword>
<dbReference type="Gene3D" id="3.30.40.210">
    <property type="match status" value="1"/>
</dbReference>
<comment type="function">
    <text evidence="12">Component of the DRB sensitivity-inducing factor complex (DSIF complex), which regulates transcription elongation by RNA polymerase II.</text>
</comment>
<reference evidence="14 15" key="1">
    <citation type="submission" date="2020-04" db="EMBL/GenBank/DDBJ databases">
        <authorList>
            <person name="Alioto T."/>
            <person name="Alioto T."/>
            <person name="Gomez Garrido J."/>
        </authorList>
    </citation>
    <scope>NUCLEOTIDE SEQUENCE [LARGE SCALE GENOMIC DNA]</scope>
</reference>
<evidence type="ECO:0000256" key="8">
    <source>
        <dbReference type="ARBA" id="ARBA00023015"/>
    </source>
</evidence>
<evidence type="ECO:0000256" key="6">
    <source>
        <dbReference type="ARBA" id="ARBA00022771"/>
    </source>
</evidence>
<feature type="domain" description="Spt4/RpoE2 zinc finger" evidence="13">
    <location>
        <begin position="1"/>
        <end position="74"/>
    </location>
</feature>
<keyword evidence="15" id="KW-1185">Reference proteome</keyword>
<dbReference type="CDD" id="cd07973">
    <property type="entry name" value="Spt4"/>
    <property type="match status" value="1"/>
</dbReference>
<accession>A0A8S1CXR5</accession>
<evidence type="ECO:0000256" key="12">
    <source>
        <dbReference type="PIRNR" id="PIRNR025023"/>
    </source>
</evidence>
<keyword evidence="4" id="KW-0678">Repressor</keyword>
<evidence type="ECO:0000259" key="13">
    <source>
        <dbReference type="SMART" id="SM01389"/>
    </source>
</evidence>
<evidence type="ECO:0000256" key="10">
    <source>
        <dbReference type="ARBA" id="ARBA00023163"/>
    </source>
</evidence>
<dbReference type="PANTHER" id="PTHR12882:SF1">
    <property type="entry name" value="TRANSCRIPTION ELONGATION FACTOR SPT4"/>
    <property type="match status" value="1"/>
</dbReference>
<evidence type="ECO:0000256" key="1">
    <source>
        <dbReference type="ARBA" id="ARBA00004123"/>
    </source>
</evidence>
<dbReference type="Pfam" id="PF06093">
    <property type="entry name" value="Spt4"/>
    <property type="match status" value="1"/>
</dbReference>
<keyword evidence="11 12" id="KW-0539">Nucleus</keyword>
<dbReference type="InterPro" id="IPR022800">
    <property type="entry name" value="Spt4/RpoE2_Znf"/>
</dbReference>
<evidence type="ECO:0000313" key="14">
    <source>
        <dbReference type="EMBL" id="CAB3372839.1"/>
    </source>
</evidence>
<keyword evidence="9" id="KW-0010">Activator</keyword>
<dbReference type="AlphaFoldDB" id="A0A8S1CXR5"/>
<dbReference type="SUPFAM" id="SSF63393">
    <property type="entry name" value="RNA polymerase subunits"/>
    <property type="match status" value="1"/>
</dbReference>
<keyword evidence="6" id="KW-0863">Zinc-finger</keyword>
<keyword evidence="5" id="KW-0479">Metal-binding</keyword>
<protein>
    <recommendedName>
        <fullName evidence="3 12">Transcription elongation factor SPT4</fullName>
    </recommendedName>
</protein>
<sequence length="104" mass="11881">MSCSLIKSADQFEKDGCDNCDTFLHMKGNKDAVIDCTSTNFDGMIAAMSNEDSWVCRWQRINPLVKGMYAISVAGRLPSHVLREMKRRNIPIRNRDTRQMYSST</sequence>
<evidence type="ECO:0000256" key="2">
    <source>
        <dbReference type="ARBA" id="ARBA00010464"/>
    </source>
</evidence>
<dbReference type="EMBL" id="CADEPI010000077">
    <property type="protein sequence ID" value="CAB3372839.1"/>
    <property type="molecule type" value="Genomic_DNA"/>
</dbReference>
<dbReference type="GO" id="GO:0000993">
    <property type="term" value="F:RNA polymerase II complex binding"/>
    <property type="evidence" value="ECO:0007669"/>
    <property type="project" value="TreeGrafter"/>
</dbReference>
<gene>
    <name evidence="14" type="ORF">CLODIP_2_CD01930</name>
</gene>
<organism evidence="14 15">
    <name type="scientific">Cloeon dipterum</name>
    <dbReference type="NCBI Taxonomy" id="197152"/>
    <lineage>
        <taxon>Eukaryota</taxon>
        <taxon>Metazoa</taxon>
        <taxon>Ecdysozoa</taxon>
        <taxon>Arthropoda</taxon>
        <taxon>Hexapoda</taxon>
        <taxon>Insecta</taxon>
        <taxon>Pterygota</taxon>
        <taxon>Palaeoptera</taxon>
        <taxon>Ephemeroptera</taxon>
        <taxon>Pisciforma</taxon>
        <taxon>Baetidae</taxon>
        <taxon>Cloeon</taxon>
    </lineage>
</organism>
<evidence type="ECO:0000256" key="5">
    <source>
        <dbReference type="ARBA" id="ARBA00022723"/>
    </source>
</evidence>
<dbReference type="Proteomes" id="UP000494165">
    <property type="component" value="Unassembled WGS sequence"/>
</dbReference>
<dbReference type="InterPro" id="IPR038510">
    <property type="entry name" value="Spt4_sf"/>
</dbReference>
<evidence type="ECO:0000313" key="15">
    <source>
        <dbReference type="Proteomes" id="UP000494165"/>
    </source>
</evidence>
<dbReference type="GO" id="GO:0032044">
    <property type="term" value="C:DSIF complex"/>
    <property type="evidence" value="ECO:0007669"/>
    <property type="project" value="TreeGrafter"/>
</dbReference>
<keyword evidence="7" id="KW-0862">Zinc</keyword>
<evidence type="ECO:0000256" key="7">
    <source>
        <dbReference type="ARBA" id="ARBA00022833"/>
    </source>
</evidence>
<dbReference type="FunFam" id="3.30.40.210:FF:000001">
    <property type="entry name" value="Transcription elongation factor SPT4"/>
    <property type="match status" value="1"/>
</dbReference>
<dbReference type="PANTHER" id="PTHR12882">
    <property type="entry name" value="SUPPRESSOR OF TY 4"/>
    <property type="match status" value="1"/>
</dbReference>
<proteinExistence type="inferred from homology"/>
<dbReference type="SMART" id="SM01389">
    <property type="entry name" value="Spt4"/>
    <property type="match status" value="1"/>
</dbReference>
<dbReference type="GO" id="GO:0006355">
    <property type="term" value="P:regulation of DNA-templated transcription"/>
    <property type="evidence" value="ECO:0007669"/>
    <property type="project" value="InterPro"/>
</dbReference>
<evidence type="ECO:0000256" key="4">
    <source>
        <dbReference type="ARBA" id="ARBA00022491"/>
    </source>
</evidence>
<dbReference type="GO" id="GO:0008270">
    <property type="term" value="F:zinc ion binding"/>
    <property type="evidence" value="ECO:0007669"/>
    <property type="project" value="UniProtKB-KW"/>
</dbReference>
<dbReference type="GO" id="GO:0140673">
    <property type="term" value="P:transcription elongation-coupled chromatin remodeling"/>
    <property type="evidence" value="ECO:0007669"/>
    <property type="project" value="InterPro"/>
</dbReference>
<dbReference type="PIRSF" id="PIRSF025023">
    <property type="entry name" value="Spt4"/>
    <property type="match status" value="1"/>
</dbReference>
<keyword evidence="10 12" id="KW-0804">Transcription</keyword>
<comment type="similarity">
    <text evidence="2 12">Belongs to the SPT4 family.</text>
</comment>
<evidence type="ECO:0000256" key="3">
    <source>
        <dbReference type="ARBA" id="ARBA00020182"/>
    </source>
</evidence>
<dbReference type="InterPro" id="IPR009287">
    <property type="entry name" value="Spt4"/>
</dbReference>
<comment type="caution">
    <text evidence="14">The sequence shown here is derived from an EMBL/GenBank/DDBJ whole genome shotgun (WGS) entry which is preliminary data.</text>
</comment>
<name>A0A8S1CXR5_9INSE</name>